<dbReference type="GO" id="GO:0008703">
    <property type="term" value="F:5-amino-6-(5-phosphoribosylamino)uracil reductase activity"/>
    <property type="evidence" value="ECO:0007669"/>
    <property type="project" value="InterPro"/>
</dbReference>
<dbReference type="RefSeq" id="WP_161692833.1">
    <property type="nucleotide sequence ID" value="NZ_JAAAHS010000002.1"/>
</dbReference>
<dbReference type="InterPro" id="IPR024072">
    <property type="entry name" value="DHFR-like_dom_sf"/>
</dbReference>
<dbReference type="Proteomes" id="UP000598297">
    <property type="component" value="Unassembled WGS sequence"/>
</dbReference>
<dbReference type="PANTHER" id="PTHR38011">
    <property type="entry name" value="DIHYDROFOLATE REDUCTASE FAMILY PROTEIN (AFU_ORTHOLOGUE AFUA_8G06820)"/>
    <property type="match status" value="1"/>
</dbReference>
<dbReference type="InterPro" id="IPR002734">
    <property type="entry name" value="RibDG_C"/>
</dbReference>
<organism evidence="2 3">
    <name type="scientific">Streptomyces boluensis</name>
    <dbReference type="NCBI Taxonomy" id="1775135"/>
    <lineage>
        <taxon>Bacteria</taxon>
        <taxon>Bacillati</taxon>
        <taxon>Actinomycetota</taxon>
        <taxon>Actinomycetes</taxon>
        <taxon>Kitasatosporales</taxon>
        <taxon>Streptomycetaceae</taxon>
        <taxon>Streptomyces</taxon>
    </lineage>
</organism>
<dbReference type="AlphaFoldDB" id="A0A964UQJ3"/>
<proteinExistence type="predicted"/>
<reference evidence="2" key="1">
    <citation type="submission" date="2020-01" db="EMBL/GenBank/DDBJ databases">
        <title>Whole-genome analyses of novel actinobacteria.</title>
        <authorList>
            <person name="Sahin N."/>
        </authorList>
    </citation>
    <scope>NUCLEOTIDE SEQUENCE</scope>
    <source>
        <strain evidence="2">YC537</strain>
    </source>
</reference>
<dbReference type="EMBL" id="JAAAHS010000002">
    <property type="protein sequence ID" value="NBE49950.1"/>
    <property type="molecule type" value="Genomic_DNA"/>
</dbReference>
<keyword evidence="3" id="KW-1185">Reference proteome</keyword>
<sequence length="209" mass="21953">MPQVIADISVSLDGFIAGPDDSPDRHPLGIGGERLHQWLFELGTWRARAGHEGGDDQGAGADIMGEYFTRTGAAVIGRRMFDHGEKAWGDEPPFHAPVFVVTHRPLPPRRMSGGTRFEFVTGGVAEAVGRAAAAAGAQGKDVAVMGGGQVIAAALAAGVLDELRLHVVPVLLGGGRPLFAEPMDPAIALETTRVELSSGVTHAFHRVLK</sequence>
<dbReference type="Gene3D" id="3.40.430.10">
    <property type="entry name" value="Dihydrofolate Reductase, subunit A"/>
    <property type="match status" value="1"/>
</dbReference>
<evidence type="ECO:0000259" key="1">
    <source>
        <dbReference type="Pfam" id="PF01872"/>
    </source>
</evidence>
<evidence type="ECO:0000313" key="2">
    <source>
        <dbReference type="EMBL" id="NBE49950.1"/>
    </source>
</evidence>
<dbReference type="OrthoDB" id="2313602at2"/>
<gene>
    <name evidence="2" type="ORF">GUY60_00605</name>
</gene>
<dbReference type="GO" id="GO:0009231">
    <property type="term" value="P:riboflavin biosynthetic process"/>
    <property type="evidence" value="ECO:0007669"/>
    <property type="project" value="InterPro"/>
</dbReference>
<name>A0A964UQJ3_9ACTN</name>
<accession>A0A964UQJ3</accession>
<dbReference type="InterPro" id="IPR050765">
    <property type="entry name" value="Riboflavin_Biosynth_HTPR"/>
</dbReference>
<protein>
    <submittedName>
        <fullName evidence="2">Riboflavin biosynthesis protein RibD</fullName>
    </submittedName>
</protein>
<dbReference type="Pfam" id="PF01872">
    <property type="entry name" value="RibD_C"/>
    <property type="match status" value="1"/>
</dbReference>
<feature type="domain" description="Bacterial bifunctional deaminase-reductase C-terminal" evidence="1">
    <location>
        <begin position="2"/>
        <end position="195"/>
    </location>
</feature>
<comment type="caution">
    <text evidence="2">The sequence shown here is derived from an EMBL/GenBank/DDBJ whole genome shotgun (WGS) entry which is preliminary data.</text>
</comment>
<evidence type="ECO:0000313" key="3">
    <source>
        <dbReference type="Proteomes" id="UP000598297"/>
    </source>
</evidence>
<dbReference type="PANTHER" id="PTHR38011:SF12">
    <property type="entry name" value="BIFUNCTIONAL DEAMINASE-REDUCTASE DOMAIN PROTEIN"/>
    <property type="match status" value="1"/>
</dbReference>
<dbReference type="SUPFAM" id="SSF53597">
    <property type="entry name" value="Dihydrofolate reductase-like"/>
    <property type="match status" value="1"/>
</dbReference>